<keyword evidence="1" id="KW-0547">Nucleotide-binding</keyword>
<evidence type="ECO:0000313" key="7">
    <source>
        <dbReference type="EMBL" id="MBI5974007.1"/>
    </source>
</evidence>
<dbReference type="EMBL" id="JABANU010000001">
    <property type="protein sequence ID" value="MBI5974007.1"/>
    <property type="molecule type" value="Genomic_DNA"/>
</dbReference>
<dbReference type="InterPro" id="IPR011629">
    <property type="entry name" value="CobW-like_C"/>
</dbReference>
<dbReference type="Gene3D" id="3.40.50.300">
    <property type="entry name" value="P-loop containing nucleotide triphosphate hydrolases"/>
    <property type="match status" value="1"/>
</dbReference>
<dbReference type="PANTHER" id="PTHR13748">
    <property type="entry name" value="COBW-RELATED"/>
    <property type="match status" value="1"/>
</dbReference>
<reference evidence="7 8" key="1">
    <citation type="submission" date="2020-04" db="EMBL/GenBank/DDBJ databases">
        <title>Staphylococcus species from domestic dog.</title>
        <authorList>
            <person name="Paterson G.K."/>
        </authorList>
    </citation>
    <scope>NUCLEOTIDE SEQUENCE [LARGE SCALE GENOMIC DNA]</scope>
    <source>
        <strain evidence="7 8">H16/1A</strain>
    </source>
</reference>
<evidence type="ECO:0000256" key="3">
    <source>
        <dbReference type="ARBA" id="ARBA00023186"/>
    </source>
</evidence>
<gene>
    <name evidence="7" type="ORF">HHH54_00170</name>
</gene>
<evidence type="ECO:0000256" key="2">
    <source>
        <dbReference type="ARBA" id="ARBA00022801"/>
    </source>
</evidence>
<dbReference type="SMART" id="SM00833">
    <property type="entry name" value="CobW_C"/>
    <property type="match status" value="1"/>
</dbReference>
<dbReference type="SUPFAM" id="SSF52540">
    <property type="entry name" value="P-loop containing nucleoside triphosphate hydrolases"/>
    <property type="match status" value="1"/>
</dbReference>
<comment type="similarity">
    <text evidence="4">Belongs to the SIMIBI class G3E GTPase family. ZNG1 subfamily.</text>
</comment>
<proteinExistence type="inferred from homology"/>
<evidence type="ECO:0000256" key="1">
    <source>
        <dbReference type="ARBA" id="ARBA00022741"/>
    </source>
</evidence>
<keyword evidence="8" id="KW-1185">Reference proteome</keyword>
<dbReference type="InterPro" id="IPR051316">
    <property type="entry name" value="Zinc-reg_GTPase_activator"/>
</dbReference>
<dbReference type="CDD" id="cd03112">
    <property type="entry name" value="CobW-like"/>
    <property type="match status" value="1"/>
</dbReference>
<evidence type="ECO:0000313" key="8">
    <source>
        <dbReference type="Proteomes" id="UP000751852"/>
    </source>
</evidence>
<name>A0ABS0T5R8_9STAP</name>
<dbReference type="SUPFAM" id="SSF90002">
    <property type="entry name" value="Hypothetical protein YjiA, C-terminal domain"/>
    <property type="match status" value="1"/>
</dbReference>
<accession>A0ABS0T5R8</accession>
<dbReference type="InterPro" id="IPR003495">
    <property type="entry name" value="CobW/HypB/UreG_nucleotide-bd"/>
</dbReference>
<keyword evidence="3" id="KW-0143">Chaperone</keyword>
<evidence type="ECO:0000259" key="6">
    <source>
        <dbReference type="SMART" id="SM00833"/>
    </source>
</evidence>
<evidence type="ECO:0000256" key="5">
    <source>
        <dbReference type="ARBA" id="ARBA00049117"/>
    </source>
</evidence>
<comment type="caution">
    <text evidence="7">The sequence shown here is derived from an EMBL/GenBank/DDBJ whole genome shotgun (WGS) entry which is preliminary data.</text>
</comment>
<protein>
    <submittedName>
        <fullName evidence="7">GTP-binding protein</fullName>
    </submittedName>
</protein>
<dbReference type="RefSeq" id="WP_198616800.1">
    <property type="nucleotide sequence ID" value="NZ_JABANU010000001.1"/>
</dbReference>
<dbReference type="Pfam" id="PF02492">
    <property type="entry name" value="cobW"/>
    <property type="match status" value="1"/>
</dbReference>
<dbReference type="PANTHER" id="PTHR13748:SF62">
    <property type="entry name" value="COBW DOMAIN-CONTAINING PROTEIN"/>
    <property type="match status" value="1"/>
</dbReference>
<dbReference type="Pfam" id="PF07683">
    <property type="entry name" value="CobW_C"/>
    <property type="match status" value="1"/>
</dbReference>
<feature type="domain" description="CobW C-terminal" evidence="6">
    <location>
        <begin position="220"/>
        <end position="307"/>
    </location>
</feature>
<sequence>MLENKTTITIINGFLGSGKTTFLEHYMRSILKNDEKVALIVNEFGDFDVDGRILNQNDIKISMTQGCVCCDLQSDLVAQIYQLAKQHVDRIIIEASGVANPIDILMACQDIMLEGLIEYPETICILDSIRFLERDTLTTQTQQLMEDQIKASQHVYINKVDQLKDMIQQQNLIDEVKRISPYCAISTTTYGVVQNTVTQGALEQQKSQIFNDHHHTHAHYQSLKYVFNNPIDQEAFLKFLLNLPDDILRLKGFVEFRNSPNQTILVQMANHIPLFDVIDETNMPNTIVIIGEQLDTTRLRNQLDMLQFS</sequence>
<dbReference type="InterPro" id="IPR036627">
    <property type="entry name" value="CobW-likC_sf"/>
</dbReference>
<dbReference type="Proteomes" id="UP000751852">
    <property type="component" value="Unassembled WGS sequence"/>
</dbReference>
<evidence type="ECO:0000256" key="4">
    <source>
        <dbReference type="ARBA" id="ARBA00034320"/>
    </source>
</evidence>
<keyword evidence="2" id="KW-0378">Hydrolase</keyword>
<dbReference type="InterPro" id="IPR027417">
    <property type="entry name" value="P-loop_NTPase"/>
</dbReference>
<organism evidence="7 8">
    <name type="scientific">Staphylococcus canis</name>
    <dbReference type="NCBI Taxonomy" id="2724942"/>
    <lineage>
        <taxon>Bacteria</taxon>
        <taxon>Bacillati</taxon>
        <taxon>Bacillota</taxon>
        <taxon>Bacilli</taxon>
        <taxon>Bacillales</taxon>
        <taxon>Staphylococcaceae</taxon>
        <taxon>Staphylococcus</taxon>
    </lineage>
</organism>
<dbReference type="Gene3D" id="3.30.1220.10">
    <property type="entry name" value="CobW-like, C-terminal domain"/>
    <property type="match status" value="1"/>
</dbReference>
<comment type="catalytic activity">
    <reaction evidence="5">
        <text>GTP + H2O = GDP + phosphate + H(+)</text>
        <dbReference type="Rhea" id="RHEA:19669"/>
        <dbReference type="ChEBI" id="CHEBI:15377"/>
        <dbReference type="ChEBI" id="CHEBI:15378"/>
        <dbReference type="ChEBI" id="CHEBI:37565"/>
        <dbReference type="ChEBI" id="CHEBI:43474"/>
        <dbReference type="ChEBI" id="CHEBI:58189"/>
    </reaction>
    <physiologicalReaction direction="left-to-right" evidence="5">
        <dbReference type="Rhea" id="RHEA:19670"/>
    </physiologicalReaction>
</comment>